<name>A0AAU8KZP7_9CAUD</name>
<organism evidence="1">
    <name type="scientific">Pantoea phage Survivor</name>
    <dbReference type="NCBI Taxonomy" id="3232176"/>
    <lineage>
        <taxon>Viruses</taxon>
        <taxon>Duplodnaviria</taxon>
        <taxon>Heunggongvirae</taxon>
        <taxon>Uroviricota</taxon>
        <taxon>Caudoviricetes</taxon>
    </lineage>
</organism>
<proteinExistence type="predicted"/>
<evidence type="ECO:0000313" key="1">
    <source>
        <dbReference type="EMBL" id="XCN28291.1"/>
    </source>
</evidence>
<dbReference type="EMBL" id="PP885733">
    <property type="protein sequence ID" value="XCN28291.1"/>
    <property type="molecule type" value="Genomic_DNA"/>
</dbReference>
<reference evidence="1" key="1">
    <citation type="submission" date="2024-06" db="EMBL/GenBank/DDBJ databases">
        <authorList>
            <person name="Gannavaram S."/>
            <person name="Nemani S."/>
            <person name="Datta M."/>
            <person name="Picchiottino A."/>
            <person name="Mereddy A."/>
            <person name="Gannavaram N."/>
            <person name="Honeycutt C."/>
            <person name="Tran D."/>
            <person name="Choi K."/>
            <person name="Srinivasan K."/>
            <person name="Johnson A."/>
        </authorList>
    </citation>
    <scope>NUCLEOTIDE SEQUENCE</scope>
</reference>
<protein>
    <submittedName>
        <fullName evidence="1">Uncharacterized protein</fullName>
    </submittedName>
</protein>
<accession>A0AAU8KZP7</accession>
<sequence length="243" mass="28081">MKKTNSIFIRGIKNLSANEIQIEYTTHVNAAQFRLANGERNKMFDLIKSIVAAEFAEDWKIQNQIQRMSYDEFARSRYDVVDQTCVTGLDLGAGAYNELQHVLSIFKKYRDVQEGVANVVAAIQQGYLDEDAQENQLTRLVQRMFDKDAPWDPEAQGQSNWSGTSWTAEHNLRATHAIGNWFVEGYIESVKLRVFKNHSNIGIYIANYDGTWPDRYSHTFTVNDKEEFLECLKDYCTRPKETE</sequence>